<dbReference type="RefSeq" id="WP_252678177.1">
    <property type="nucleotide sequence ID" value="NZ_JAMXHT010000002.1"/>
</dbReference>
<dbReference type="InterPro" id="IPR045336">
    <property type="entry name" value="MmgE_PrpD_N"/>
</dbReference>
<dbReference type="Gene3D" id="3.30.1330.120">
    <property type="entry name" value="2-methylcitrate dehydratase PrpD"/>
    <property type="match status" value="1"/>
</dbReference>
<evidence type="ECO:0000313" key="5">
    <source>
        <dbReference type="Proteomes" id="UP001162811"/>
    </source>
</evidence>
<protein>
    <submittedName>
        <fullName evidence="4">MmgE/PrpD family protein</fullName>
    </submittedName>
</protein>
<dbReference type="Proteomes" id="UP001162811">
    <property type="component" value="Unassembled WGS sequence"/>
</dbReference>
<keyword evidence="5" id="KW-1185">Reference proteome</keyword>
<evidence type="ECO:0000313" key="4">
    <source>
        <dbReference type="EMBL" id="MCO5397867.1"/>
    </source>
</evidence>
<dbReference type="PANTHER" id="PTHR16943">
    <property type="entry name" value="2-METHYLCITRATE DEHYDRATASE-RELATED"/>
    <property type="match status" value="1"/>
</dbReference>
<gene>
    <name evidence="4" type="ORF">NG900_06575</name>
</gene>
<sequence>MTQTIVEQLAKFSRASDFATLPSAVVDECKRIILDSVGCALAATNEPKGRIGIDYGRLTGGSGKATIIGTGDQVSMFGAAFANGELINALDMDAVLPPGHVAPYVIPGALAAGETVGASGKDLISAVALAHEMSYRLGKAMDYLRDTKDGKVSPPPVYGYSSTVFGATAAIARLKGGSEEIIANAIGIAGSIAPVNSQVAWFQHAPSSTIKYLLAGALTQAAMTAAHMAELGHRGDVQILDDREFGFPRFIGTRRWEPDGITADLGQVWRFPGESAFKPYPHCRILHALLDCLIEIVEEHDIQPAEIDGIKVWVEGFVEQPVWLNRKIEHVHDAQFSIAHGIALGAHRVTPGKDWQDPELVFGNSVLSLMDKVTHEIHPDYVQLLTGHGASRPAKIEVAARGKTFFGEKRYPKGSPSPDPASTMTTDELVTKFRHNAQGVIPAHNIDSVVASLLDLEHVADIGTVMSKLAGPATEHAHASRDAVAQD</sequence>
<evidence type="ECO:0000259" key="3">
    <source>
        <dbReference type="Pfam" id="PF19305"/>
    </source>
</evidence>
<comment type="similarity">
    <text evidence="1">Belongs to the PrpD family.</text>
</comment>
<comment type="caution">
    <text evidence="4">The sequence shown here is derived from an EMBL/GenBank/DDBJ whole genome shotgun (WGS) entry which is preliminary data.</text>
</comment>
<dbReference type="Pfam" id="PF03972">
    <property type="entry name" value="MmgE_PrpD_N"/>
    <property type="match status" value="1"/>
</dbReference>
<evidence type="ECO:0000256" key="1">
    <source>
        <dbReference type="ARBA" id="ARBA00006174"/>
    </source>
</evidence>
<dbReference type="EMBL" id="JAMXHT010000002">
    <property type="protein sequence ID" value="MCO5397867.1"/>
    <property type="molecule type" value="Genomic_DNA"/>
</dbReference>
<feature type="domain" description="MmgE/PrpD C-terminal" evidence="3">
    <location>
        <begin position="280"/>
        <end position="447"/>
    </location>
</feature>
<name>A0ABT1AHH5_9RALS</name>
<reference evidence="4" key="2">
    <citation type="journal article" date="2023" name="Front. Microbiol.">
        <title>Ralstonia chuxiongensis sp. nov., Ralstonia mojiangensis sp. nov., and Ralstonia soli sp. nov., isolated from tobacco fields, are three novel species in the family Burkholderiaceae.</title>
        <authorList>
            <person name="Lu C.H."/>
            <person name="Zhang Y.Y."/>
            <person name="Jiang N."/>
            <person name="Chen W."/>
            <person name="Shao X."/>
            <person name="Zhao Z.M."/>
            <person name="Lu W.L."/>
            <person name="Hu X."/>
            <person name="Xi Y.X."/>
            <person name="Zou S.Y."/>
            <person name="Wei Q.J."/>
            <person name="Lin Z.L."/>
            <person name="Gong L."/>
            <person name="Gai X.T."/>
            <person name="Zhang L.Q."/>
            <person name="Li J.Y."/>
            <person name="Jin Y."/>
            <person name="Xia Z.Y."/>
        </authorList>
    </citation>
    <scope>NUCLEOTIDE SEQUENCE</scope>
    <source>
        <strain evidence="4">21MJYT02-11</strain>
    </source>
</reference>
<dbReference type="InterPro" id="IPR042188">
    <property type="entry name" value="MmgE/PrpD_sf_2"/>
</dbReference>
<feature type="domain" description="MmgE/PrpD N-terminal" evidence="2">
    <location>
        <begin position="7"/>
        <end position="251"/>
    </location>
</feature>
<dbReference type="InterPro" id="IPR042183">
    <property type="entry name" value="MmgE/PrpD_sf_1"/>
</dbReference>
<dbReference type="InterPro" id="IPR036148">
    <property type="entry name" value="MmgE/PrpD_sf"/>
</dbReference>
<dbReference type="PANTHER" id="PTHR16943:SF8">
    <property type="entry name" value="2-METHYLCITRATE DEHYDRATASE"/>
    <property type="match status" value="1"/>
</dbReference>
<organism evidence="4 5">
    <name type="scientific">Ralstonia soli</name>
    <dbReference type="NCBI Taxonomy" id="2953896"/>
    <lineage>
        <taxon>Bacteria</taxon>
        <taxon>Pseudomonadati</taxon>
        <taxon>Pseudomonadota</taxon>
        <taxon>Betaproteobacteria</taxon>
        <taxon>Burkholderiales</taxon>
        <taxon>Burkholderiaceae</taxon>
        <taxon>Ralstonia</taxon>
    </lineage>
</organism>
<dbReference type="Gene3D" id="1.10.4100.10">
    <property type="entry name" value="2-methylcitrate dehydratase PrpD"/>
    <property type="match status" value="1"/>
</dbReference>
<dbReference type="InterPro" id="IPR045337">
    <property type="entry name" value="MmgE_PrpD_C"/>
</dbReference>
<proteinExistence type="inferred from homology"/>
<dbReference type="InterPro" id="IPR005656">
    <property type="entry name" value="MmgE_PrpD"/>
</dbReference>
<evidence type="ECO:0000259" key="2">
    <source>
        <dbReference type="Pfam" id="PF03972"/>
    </source>
</evidence>
<dbReference type="Pfam" id="PF19305">
    <property type="entry name" value="MmgE_PrpD_C"/>
    <property type="match status" value="1"/>
</dbReference>
<accession>A0ABT1AHH5</accession>
<dbReference type="SUPFAM" id="SSF103378">
    <property type="entry name" value="2-methylcitrate dehydratase PrpD"/>
    <property type="match status" value="1"/>
</dbReference>
<reference evidence="4" key="1">
    <citation type="submission" date="2022-06" db="EMBL/GenBank/DDBJ databases">
        <authorList>
            <person name="Lu C.-H."/>
        </authorList>
    </citation>
    <scope>NUCLEOTIDE SEQUENCE</scope>
    <source>
        <strain evidence="4">21MJYT02-11</strain>
    </source>
</reference>